<dbReference type="InterPro" id="IPR051313">
    <property type="entry name" value="Bact_iron-sidero_bind"/>
</dbReference>
<proteinExistence type="inferred from homology"/>
<evidence type="ECO:0000259" key="7">
    <source>
        <dbReference type="PROSITE" id="PS50983"/>
    </source>
</evidence>
<protein>
    <submittedName>
        <fullName evidence="8">Iron complex transport system substrate-binding protein</fullName>
    </submittedName>
</protein>
<evidence type="ECO:0000313" key="9">
    <source>
        <dbReference type="Proteomes" id="UP000234300"/>
    </source>
</evidence>
<reference evidence="8 9" key="1">
    <citation type="submission" date="2017-03" db="EMBL/GenBank/DDBJ databases">
        <authorList>
            <person name="Afonso C.L."/>
            <person name="Miller P.J."/>
            <person name="Scott M.A."/>
            <person name="Spackman E."/>
            <person name="Goraichik I."/>
            <person name="Dimitrov K.M."/>
            <person name="Suarez D.L."/>
            <person name="Swayne D.E."/>
        </authorList>
    </citation>
    <scope>NUCLEOTIDE SEQUENCE [LARGE SCALE GENOMIC DNA]</scope>
    <source>
        <strain evidence="9">8(6)</strain>
    </source>
</reference>
<dbReference type="Proteomes" id="UP000234300">
    <property type="component" value="Unassembled WGS sequence"/>
</dbReference>
<evidence type="ECO:0000256" key="5">
    <source>
        <dbReference type="SAM" id="MobiDB-lite"/>
    </source>
</evidence>
<feature type="region of interest" description="Disordered" evidence="5">
    <location>
        <begin position="29"/>
        <end position="49"/>
    </location>
</feature>
<dbReference type="RefSeq" id="WP_101557667.1">
    <property type="nucleotide sequence ID" value="NZ_FXZI01000026.1"/>
</dbReference>
<dbReference type="PROSITE" id="PS51257">
    <property type="entry name" value="PROKAR_LIPOPROTEIN"/>
    <property type="match status" value="1"/>
</dbReference>
<evidence type="ECO:0000256" key="2">
    <source>
        <dbReference type="ARBA" id="ARBA00008814"/>
    </source>
</evidence>
<evidence type="ECO:0000256" key="4">
    <source>
        <dbReference type="ARBA" id="ARBA00022729"/>
    </source>
</evidence>
<dbReference type="GO" id="GO:0030288">
    <property type="term" value="C:outer membrane-bounded periplasmic space"/>
    <property type="evidence" value="ECO:0007669"/>
    <property type="project" value="TreeGrafter"/>
</dbReference>
<dbReference type="SUPFAM" id="SSF53807">
    <property type="entry name" value="Helical backbone' metal receptor"/>
    <property type="match status" value="1"/>
</dbReference>
<organism evidence="8 9">
    <name type="scientific">Brevibacterium aurantiacum</name>
    <dbReference type="NCBI Taxonomy" id="273384"/>
    <lineage>
        <taxon>Bacteria</taxon>
        <taxon>Bacillati</taxon>
        <taxon>Actinomycetota</taxon>
        <taxon>Actinomycetes</taxon>
        <taxon>Micrococcales</taxon>
        <taxon>Brevibacteriaceae</taxon>
        <taxon>Brevibacterium</taxon>
    </lineage>
</organism>
<dbReference type="GO" id="GO:1901678">
    <property type="term" value="P:iron coordination entity transport"/>
    <property type="evidence" value="ECO:0007669"/>
    <property type="project" value="UniProtKB-ARBA"/>
</dbReference>
<evidence type="ECO:0000256" key="3">
    <source>
        <dbReference type="ARBA" id="ARBA00022448"/>
    </source>
</evidence>
<sequence>MNMTPLRRRGAALAAALLSSALLLTACGSGDDSRDDATPSGETRSFEADNGTIEFPVDPQRIVAVSGGATATLIDWGLKPVGITEIPRYLPWASDEEARVYESATVVSDGNEVDYETVASLNPDLIISAVPAAGFFDEIDAGRLESIAPTILYAIETDEWREKTPKLAEALGVLDIFAEQKTSYDALVDDVQATYGESLDSMTFAAVNKWSPEDTGTFFREYQNSTCTYYLSDAGLNIPGEPKVVGQGPWDEMSIERLSDLSDVDAVIYPLDAKGETQETFKSILDSNIWKSFSLVQDGMVLPVGCPFGNTTYANGVKNLESLKAALGKLLNAE</sequence>
<dbReference type="PANTHER" id="PTHR30532:SF1">
    <property type="entry name" value="IRON(3+)-HYDROXAMATE-BINDING PROTEIN FHUD"/>
    <property type="match status" value="1"/>
</dbReference>
<feature type="chain" id="PRO_5038515298" evidence="6">
    <location>
        <begin position="27"/>
        <end position="334"/>
    </location>
</feature>
<evidence type="ECO:0000313" key="8">
    <source>
        <dbReference type="EMBL" id="SMY05033.1"/>
    </source>
</evidence>
<dbReference type="Pfam" id="PF01497">
    <property type="entry name" value="Peripla_BP_2"/>
    <property type="match status" value="1"/>
</dbReference>
<keyword evidence="3" id="KW-0813">Transport</keyword>
<dbReference type="InterPro" id="IPR002491">
    <property type="entry name" value="ABC_transptr_periplasmic_BD"/>
</dbReference>
<dbReference type="PANTHER" id="PTHR30532">
    <property type="entry name" value="IRON III DICITRATE-BINDING PERIPLASMIC PROTEIN"/>
    <property type="match status" value="1"/>
</dbReference>
<dbReference type="PROSITE" id="PS50983">
    <property type="entry name" value="FE_B12_PBP"/>
    <property type="match status" value="1"/>
</dbReference>
<feature type="domain" description="Fe/B12 periplasmic-binding" evidence="7">
    <location>
        <begin position="61"/>
        <end position="334"/>
    </location>
</feature>
<accession>A0A2H1KZ36</accession>
<gene>
    <name evidence="8" type="ORF">BAURA86_03921</name>
</gene>
<keyword evidence="4 6" id="KW-0732">Signal</keyword>
<comment type="subcellular location">
    <subcellularLocation>
        <location evidence="1">Cell envelope</location>
    </subcellularLocation>
</comment>
<dbReference type="EMBL" id="FXZI01000026">
    <property type="protein sequence ID" value="SMY05033.1"/>
    <property type="molecule type" value="Genomic_DNA"/>
</dbReference>
<feature type="signal peptide" evidence="6">
    <location>
        <begin position="1"/>
        <end position="26"/>
    </location>
</feature>
<comment type="similarity">
    <text evidence="2">Belongs to the bacterial solute-binding protein 8 family.</text>
</comment>
<evidence type="ECO:0000256" key="1">
    <source>
        <dbReference type="ARBA" id="ARBA00004196"/>
    </source>
</evidence>
<dbReference type="Gene3D" id="3.40.50.1980">
    <property type="entry name" value="Nitrogenase molybdenum iron protein domain"/>
    <property type="match status" value="2"/>
</dbReference>
<dbReference type="AlphaFoldDB" id="A0A2H1KZ36"/>
<name>A0A2H1KZ36_BREAU</name>
<evidence type="ECO:0000256" key="6">
    <source>
        <dbReference type="SAM" id="SignalP"/>
    </source>
</evidence>